<dbReference type="PANTHER" id="PTHR38116">
    <property type="entry name" value="CHROMOSOME 7, WHOLE GENOME SHOTGUN SEQUENCE"/>
    <property type="match status" value="1"/>
</dbReference>
<gene>
    <name evidence="3" type="ORF">B9Z19DRAFT_1045185</name>
</gene>
<dbReference type="PANTHER" id="PTHR38116:SF1">
    <property type="entry name" value="BZIP DOMAIN-CONTAINING PROTEIN"/>
    <property type="match status" value="1"/>
</dbReference>
<keyword evidence="4" id="KW-1185">Reference proteome</keyword>
<dbReference type="InterPro" id="IPR021833">
    <property type="entry name" value="DUF3425"/>
</dbReference>
<evidence type="ECO:0000259" key="2">
    <source>
        <dbReference type="PROSITE" id="PS00036"/>
    </source>
</evidence>
<evidence type="ECO:0000313" key="4">
    <source>
        <dbReference type="Proteomes" id="UP000244722"/>
    </source>
</evidence>
<dbReference type="PROSITE" id="PS00036">
    <property type="entry name" value="BZIP_BASIC"/>
    <property type="match status" value="1"/>
</dbReference>
<feature type="domain" description="BZIP" evidence="2">
    <location>
        <begin position="33"/>
        <end position="48"/>
    </location>
</feature>
<organism evidence="3 4">
    <name type="scientific">Tuber borchii</name>
    <name type="common">White truffle</name>
    <dbReference type="NCBI Taxonomy" id="42251"/>
    <lineage>
        <taxon>Eukaryota</taxon>
        <taxon>Fungi</taxon>
        <taxon>Dikarya</taxon>
        <taxon>Ascomycota</taxon>
        <taxon>Pezizomycotina</taxon>
        <taxon>Pezizomycetes</taxon>
        <taxon>Pezizales</taxon>
        <taxon>Tuberaceae</taxon>
        <taxon>Tuber</taxon>
    </lineage>
</organism>
<dbReference type="OrthoDB" id="2245989at2759"/>
<feature type="region of interest" description="Disordered" evidence="1">
    <location>
        <begin position="1"/>
        <end position="35"/>
    </location>
</feature>
<accession>A0A2T6ZXA2</accession>
<dbReference type="InterPro" id="IPR004827">
    <property type="entry name" value="bZIP"/>
</dbReference>
<dbReference type="Proteomes" id="UP000244722">
    <property type="component" value="Unassembled WGS sequence"/>
</dbReference>
<dbReference type="GO" id="GO:0003700">
    <property type="term" value="F:DNA-binding transcription factor activity"/>
    <property type="evidence" value="ECO:0007669"/>
    <property type="project" value="InterPro"/>
</dbReference>
<feature type="region of interest" description="Disordered" evidence="1">
    <location>
        <begin position="64"/>
        <end position="114"/>
    </location>
</feature>
<name>A0A2T6ZXA2_TUBBO</name>
<protein>
    <recommendedName>
        <fullName evidence="2">BZIP domain-containing protein</fullName>
    </recommendedName>
</protein>
<sequence>MPDKGNEGVELINPREPTALVDDWTNVSDPQERRRIQNRLAQRAYRQRRAREHNLKIKFFHPAKKGPVRKGSASGGALHSHPAEIGDTSGASLIVENPPPRDPEPAGEASRLGKDKGKAIERPVHPAVNTPGFAVPNFYMLCANTGFIDWRMEEATARMVPVIKEPTIAPDHRLSADHYLIDLIYYNIYRAFESNIKTLGLTIQEIAQHDMISRFNSITLEDSVLESLGSVEAAPLQTSQTMHLPPALRPTLLQVSVVHHPWIDVFPSPRLRENLLRAGRSYDPDQLCLSIMGFGEDLGDNGVLVWGEPWDPSSWEVTENLAYGWAWMFEGCADIIHSTNTWRLKRGLLPLDLKVFHLDR</sequence>
<dbReference type="AlphaFoldDB" id="A0A2T6ZXA2"/>
<dbReference type="STRING" id="42251.A0A2T6ZXA2"/>
<reference evidence="3 4" key="1">
    <citation type="submission" date="2017-04" db="EMBL/GenBank/DDBJ databases">
        <title>Draft genome sequence of Tuber borchii Vittad., a whitish edible truffle.</title>
        <authorList>
            <consortium name="DOE Joint Genome Institute"/>
            <person name="Murat C."/>
            <person name="Kuo A."/>
            <person name="Barry K.W."/>
            <person name="Clum A."/>
            <person name="Dockter R.B."/>
            <person name="Fauchery L."/>
            <person name="Iotti M."/>
            <person name="Kohler A."/>
            <person name="Labutti K."/>
            <person name="Lindquist E.A."/>
            <person name="Lipzen A."/>
            <person name="Ohm R.A."/>
            <person name="Wang M."/>
            <person name="Grigoriev I.V."/>
            <person name="Zambonelli A."/>
            <person name="Martin F.M."/>
        </authorList>
    </citation>
    <scope>NUCLEOTIDE SEQUENCE [LARGE SCALE GENOMIC DNA]</scope>
    <source>
        <strain evidence="3 4">Tbo3840</strain>
    </source>
</reference>
<dbReference type="Pfam" id="PF11905">
    <property type="entry name" value="DUF3425"/>
    <property type="match status" value="1"/>
</dbReference>
<comment type="caution">
    <text evidence="3">The sequence shown here is derived from an EMBL/GenBank/DDBJ whole genome shotgun (WGS) entry which is preliminary data.</text>
</comment>
<evidence type="ECO:0000313" key="3">
    <source>
        <dbReference type="EMBL" id="PUU80119.1"/>
    </source>
</evidence>
<evidence type="ECO:0000256" key="1">
    <source>
        <dbReference type="SAM" id="MobiDB-lite"/>
    </source>
</evidence>
<dbReference type="Gene3D" id="1.20.5.170">
    <property type="match status" value="1"/>
</dbReference>
<proteinExistence type="predicted"/>
<dbReference type="EMBL" id="NESQ01000072">
    <property type="protein sequence ID" value="PUU80119.1"/>
    <property type="molecule type" value="Genomic_DNA"/>
</dbReference>